<gene>
    <name evidence="2" type="ORF">SAMN05444126_11632</name>
</gene>
<evidence type="ECO:0000313" key="3">
    <source>
        <dbReference type="Proteomes" id="UP000199318"/>
    </source>
</evidence>
<dbReference type="RefSeq" id="WP_093073255.1">
    <property type="nucleotide sequence ID" value="NZ_FOGV01000016.1"/>
</dbReference>
<evidence type="ECO:0000313" key="2">
    <source>
        <dbReference type="EMBL" id="SES13709.1"/>
    </source>
</evidence>
<dbReference type="InterPro" id="IPR050248">
    <property type="entry name" value="Polysacc_deacetylase_ArnD"/>
</dbReference>
<dbReference type="InterPro" id="IPR002509">
    <property type="entry name" value="NODB_dom"/>
</dbReference>
<dbReference type="STRING" id="1464123.SAMN05444126_11632"/>
<dbReference type="PANTHER" id="PTHR10587">
    <property type="entry name" value="GLYCOSYL TRANSFERASE-RELATED"/>
    <property type="match status" value="1"/>
</dbReference>
<dbReference type="PANTHER" id="PTHR10587:SF134">
    <property type="entry name" value="SECRETED PROTEIN"/>
    <property type="match status" value="1"/>
</dbReference>
<dbReference type="EMBL" id="FOGV01000016">
    <property type="protein sequence ID" value="SES13709.1"/>
    <property type="molecule type" value="Genomic_DNA"/>
</dbReference>
<dbReference type="Pfam" id="PF01522">
    <property type="entry name" value="Polysacc_deac_1"/>
    <property type="match status" value="1"/>
</dbReference>
<reference evidence="3" key="1">
    <citation type="submission" date="2016-10" db="EMBL/GenBank/DDBJ databases">
        <authorList>
            <person name="de Groot N.N."/>
        </authorList>
    </citation>
    <scope>NUCLEOTIDE SEQUENCE [LARGE SCALE GENOMIC DNA]</scope>
    <source>
        <strain evidence="3">10nlg</strain>
    </source>
</reference>
<dbReference type="GO" id="GO:0005975">
    <property type="term" value="P:carbohydrate metabolic process"/>
    <property type="evidence" value="ECO:0007669"/>
    <property type="project" value="InterPro"/>
</dbReference>
<dbReference type="GO" id="GO:0016810">
    <property type="term" value="F:hydrolase activity, acting on carbon-nitrogen (but not peptide) bonds"/>
    <property type="evidence" value="ECO:0007669"/>
    <property type="project" value="InterPro"/>
</dbReference>
<evidence type="ECO:0000259" key="1">
    <source>
        <dbReference type="PROSITE" id="PS51677"/>
    </source>
</evidence>
<comment type="caution">
    <text evidence="2">The sequence shown here is derived from an EMBL/GenBank/DDBJ whole genome shotgun (WGS) entry which is preliminary data.</text>
</comment>
<dbReference type="InterPro" id="IPR011330">
    <property type="entry name" value="Glyco_hydro/deAcase_b/a-brl"/>
</dbReference>
<organism evidence="2 3">
    <name type="scientific">Salisediminibacterium halotolerans</name>
    <dbReference type="NCBI Taxonomy" id="517425"/>
    <lineage>
        <taxon>Bacteria</taxon>
        <taxon>Bacillati</taxon>
        <taxon>Bacillota</taxon>
        <taxon>Bacilli</taxon>
        <taxon>Bacillales</taxon>
        <taxon>Bacillaceae</taxon>
        <taxon>Salisediminibacterium</taxon>
    </lineage>
</organism>
<feature type="domain" description="NodB homology" evidence="1">
    <location>
        <begin position="93"/>
        <end position="286"/>
    </location>
</feature>
<sequence>MKMRLWITAAIFTAVSAFFIQTYFSSPSEKYAAFHSAENWLTDQSEREKSDLQDEPADRASEVLATLSEHDHDGGEFGVHIDGVKNRFETNEQEIALTFDLCGGDFGSELDEELVDFLRDEQIPAVLFVNKRWLTENEEQFIDLYEDPLFTIENHGTEHKPLSVEGKEGWGIDGTGSPEEAVEEVMINQQAIYERTGYTPELFRSGTAHVDESSVALVNRLGLETVNYDILGDAGATYSAEEVKESLLNAEAGSIALLHMNQPNSETAAGVQKAVPELQADGYEFVALDNKTLVD</sequence>
<name>A0A1H9UWJ3_9BACI</name>
<dbReference type="Proteomes" id="UP000199318">
    <property type="component" value="Unassembled WGS sequence"/>
</dbReference>
<dbReference type="PROSITE" id="PS51677">
    <property type="entry name" value="NODB"/>
    <property type="match status" value="1"/>
</dbReference>
<protein>
    <submittedName>
        <fullName evidence="2">Peptidoglycan/xylan/chitin deacetylase, PgdA/CDA1 family</fullName>
    </submittedName>
</protein>
<keyword evidence="3" id="KW-1185">Reference proteome</keyword>
<dbReference type="Gene3D" id="3.20.20.370">
    <property type="entry name" value="Glycoside hydrolase/deacetylase"/>
    <property type="match status" value="1"/>
</dbReference>
<dbReference type="AlphaFoldDB" id="A0A1H9UWJ3"/>
<accession>A0A1H9UWJ3</accession>
<dbReference type="OrthoDB" id="9784220at2"/>
<proteinExistence type="predicted"/>
<dbReference type="SUPFAM" id="SSF88713">
    <property type="entry name" value="Glycoside hydrolase/deacetylase"/>
    <property type="match status" value="1"/>
</dbReference>